<dbReference type="Proteomes" id="UP001595752">
    <property type="component" value="Unassembled WGS sequence"/>
</dbReference>
<organism evidence="1 2">
    <name type="scientific">Bacillus songklensis</name>
    <dbReference type="NCBI Taxonomy" id="1069116"/>
    <lineage>
        <taxon>Bacteria</taxon>
        <taxon>Bacillati</taxon>
        <taxon>Bacillota</taxon>
        <taxon>Bacilli</taxon>
        <taxon>Bacillales</taxon>
        <taxon>Bacillaceae</taxon>
        <taxon>Bacillus</taxon>
    </lineage>
</organism>
<keyword evidence="2" id="KW-1185">Reference proteome</keyword>
<name>A0ABV8B6K0_9BACI</name>
<reference evidence="2" key="1">
    <citation type="journal article" date="2019" name="Int. J. Syst. Evol. Microbiol.">
        <title>The Global Catalogue of Microorganisms (GCM) 10K type strain sequencing project: providing services to taxonomists for standard genome sequencing and annotation.</title>
        <authorList>
            <consortium name="The Broad Institute Genomics Platform"/>
            <consortium name="The Broad Institute Genome Sequencing Center for Infectious Disease"/>
            <person name="Wu L."/>
            <person name="Ma J."/>
        </authorList>
    </citation>
    <scope>NUCLEOTIDE SEQUENCE [LARGE SCALE GENOMIC DNA]</scope>
    <source>
        <strain evidence="2">CCUG 61889</strain>
    </source>
</reference>
<comment type="caution">
    <text evidence="1">The sequence shown here is derived from an EMBL/GenBank/DDBJ whole genome shotgun (WGS) entry which is preliminary data.</text>
</comment>
<sequence>MLLYKKYEESLNNELFYNTPGLIEIKMGNELIQSSGVNQEIVQEVFQTGMQVSEGKSEMRNFSVSYFPIKSGFKVEAILLLFPKENRENEFDENIVYLEKLALAGCNWVGISIENERQKKEYELVKVELTKLFSILTQPFCLVSRDGVIQEINDHLASVVQKRRSILIGEKVSQILTNDSWDIVKQQT</sequence>
<evidence type="ECO:0000313" key="1">
    <source>
        <dbReference type="EMBL" id="MFC3884971.1"/>
    </source>
</evidence>
<evidence type="ECO:0008006" key="3">
    <source>
        <dbReference type="Google" id="ProtNLM"/>
    </source>
</evidence>
<evidence type="ECO:0000313" key="2">
    <source>
        <dbReference type="Proteomes" id="UP001595752"/>
    </source>
</evidence>
<accession>A0ABV8B6K0</accession>
<dbReference type="EMBL" id="JBHRZT010000067">
    <property type="protein sequence ID" value="MFC3884971.1"/>
    <property type="molecule type" value="Genomic_DNA"/>
</dbReference>
<proteinExistence type="predicted"/>
<protein>
    <recommendedName>
        <fullName evidence="3">PAS domain-containing protein</fullName>
    </recommendedName>
</protein>
<gene>
    <name evidence="1" type="ORF">ACFOU2_16440</name>
</gene>
<dbReference type="RefSeq" id="WP_377916926.1">
    <property type="nucleotide sequence ID" value="NZ_JBHRZT010000067.1"/>
</dbReference>